<proteinExistence type="predicted"/>
<protein>
    <recommendedName>
        <fullName evidence="2">TnsA endonuclease N-terminal domain-containing protein</fullName>
    </recommendedName>
</protein>
<reference evidence="1" key="1">
    <citation type="journal article" date="2014" name="Front. Microbiol.">
        <title>High frequency of phylogenetically diverse reductive dehalogenase-homologous genes in deep subseafloor sedimentary metagenomes.</title>
        <authorList>
            <person name="Kawai M."/>
            <person name="Futagami T."/>
            <person name="Toyoda A."/>
            <person name="Takaki Y."/>
            <person name="Nishi S."/>
            <person name="Hori S."/>
            <person name="Arai W."/>
            <person name="Tsubouchi T."/>
            <person name="Morono Y."/>
            <person name="Uchiyama I."/>
            <person name="Ito T."/>
            <person name="Fujiyama A."/>
            <person name="Inagaki F."/>
            <person name="Takami H."/>
        </authorList>
    </citation>
    <scope>NUCLEOTIDE SEQUENCE</scope>
    <source>
        <strain evidence="1">Expedition CK06-06</strain>
    </source>
</reference>
<evidence type="ECO:0008006" key="2">
    <source>
        <dbReference type="Google" id="ProtNLM"/>
    </source>
</evidence>
<feature type="non-terminal residue" evidence="1">
    <location>
        <position position="1"/>
    </location>
</feature>
<accession>X1JZ64</accession>
<sequence length="119" mass="14053">RSAFEKDFMIYLDEQDSVKAFTKVLPRHPLHIPYYNQEGYLRYYLPDFVVQGESGMFLVETKGMEEVNVPIKDREALRWCENVQGLSGQTWKYLKVRSQDFETYRTLDFNTLAAATIQQ</sequence>
<dbReference type="EMBL" id="BARU01030180">
    <property type="protein sequence ID" value="GAH75113.1"/>
    <property type="molecule type" value="Genomic_DNA"/>
</dbReference>
<evidence type="ECO:0000313" key="1">
    <source>
        <dbReference type="EMBL" id="GAH75113.1"/>
    </source>
</evidence>
<organism evidence="1">
    <name type="scientific">marine sediment metagenome</name>
    <dbReference type="NCBI Taxonomy" id="412755"/>
    <lineage>
        <taxon>unclassified sequences</taxon>
        <taxon>metagenomes</taxon>
        <taxon>ecological metagenomes</taxon>
    </lineage>
</organism>
<comment type="caution">
    <text evidence="1">The sequence shown here is derived from an EMBL/GenBank/DDBJ whole genome shotgun (WGS) entry which is preliminary data.</text>
</comment>
<gene>
    <name evidence="1" type="ORF">S03H2_47935</name>
</gene>
<name>X1JZ64_9ZZZZ</name>
<dbReference type="AlphaFoldDB" id="X1JZ64"/>